<dbReference type="Proteomes" id="UP000075714">
    <property type="component" value="Unassembled WGS sequence"/>
</dbReference>
<dbReference type="InterPro" id="IPR036770">
    <property type="entry name" value="Ankyrin_rpt-contain_sf"/>
</dbReference>
<gene>
    <name evidence="1" type="ORF">GPECTOR_13g811</name>
</gene>
<dbReference type="PANTHER" id="PTHR12393:SF6">
    <property type="entry name" value="SPHINGOMYELIN PHOSPHODIESTERASE 2"/>
    <property type="match status" value="1"/>
</dbReference>
<dbReference type="GO" id="GO:0005783">
    <property type="term" value="C:endoplasmic reticulum"/>
    <property type="evidence" value="ECO:0007669"/>
    <property type="project" value="TreeGrafter"/>
</dbReference>
<dbReference type="Gene3D" id="1.25.40.20">
    <property type="entry name" value="Ankyrin repeat-containing domain"/>
    <property type="match status" value="1"/>
</dbReference>
<organism evidence="1 2">
    <name type="scientific">Gonium pectorale</name>
    <name type="common">Green alga</name>
    <dbReference type="NCBI Taxonomy" id="33097"/>
    <lineage>
        <taxon>Eukaryota</taxon>
        <taxon>Viridiplantae</taxon>
        <taxon>Chlorophyta</taxon>
        <taxon>core chlorophytes</taxon>
        <taxon>Chlorophyceae</taxon>
        <taxon>CS clade</taxon>
        <taxon>Chlamydomonadales</taxon>
        <taxon>Volvocaceae</taxon>
        <taxon>Gonium</taxon>
    </lineage>
</organism>
<evidence type="ECO:0000313" key="1">
    <source>
        <dbReference type="EMBL" id="KXZ51324.1"/>
    </source>
</evidence>
<proteinExistence type="predicted"/>
<dbReference type="OrthoDB" id="63514at2759"/>
<dbReference type="AlphaFoldDB" id="A0A150GNE4"/>
<dbReference type="GO" id="GO:0016020">
    <property type="term" value="C:membrane"/>
    <property type="evidence" value="ECO:0007669"/>
    <property type="project" value="TreeGrafter"/>
</dbReference>
<dbReference type="GO" id="GO:0071944">
    <property type="term" value="C:cell periphery"/>
    <property type="evidence" value="ECO:0007669"/>
    <property type="project" value="TreeGrafter"/>
</dbReference>
<evidence type="ECO:0000313" key="2">
    <source>
        <dbReference type="Proteomes" id="UP000075714"/>
    </source>
</evidence>
<accession>A0A150GNE4</accession>
<reference evidence="2" key="1">
    <citation type="journal article" date="2016" name="Nat. Commun.">
        <title>The Gonium pectorale genome demonstrates co-option of cell cycle regulation during the evolution of multicellularity.</title>
        <authorList>
            <person name="Hanschen E.R."/>
            <person name="Marriage T.N."/>
            <person name="Ferris P.J."/>
            <person name="Hamaji T."/>
            <person name="Toyoda A."/>
            <person name="Fujiyama A."/>
            <person name="Neme R."/>
            <person name="Noguchi H."/>
            <person name="Minakuchi Y."/>
            <person name="Suzuki M."/>
            <person name="Kawai-Toyooka H."/>
            <person name="Smith D.R."/>
            <person name="Sparks H."/>
            <person name="Anderson J."/>
            <person name="Bakaric R."/>
            <person name="Luria V."/>
            <person name="Karger A."/>
            <person name="Kirschner M.W."/>
            <person name="Durand P.M."/>
            <person name="Michod R.E."/>
            <person name="Nozaki H."/>
            <person name="Olson B.J."/>
        </authorList>
    </citation>
    <scope>NUCLEOTIDE SEQUENCE [LARGE SCALE GENOMIC DNA]</scope>
    <source>
        <strain evidence="2">NIES-2863</strain>
    </source>
</reference>
<sequence length="414" mass="44041">MEAPDLEVEAVSRDGASPLPNIWLPGLVERFASLLHPNEVICTLRCVDKATAEQFRGRAEFASVRLSQPVPPHAFAARWAAPGAMRDLKLARRKQLLRLTAATGVMANLEVALEAVGYIPDKEQLTTILYFAAAAGHVDAVRRLMETGRPFDIVRPLCAAAKLGDKAMCELLMSSDADHGLWGSETVAAPALEGGHPELANWVLRGRPEGPTGCGGSLARLGYYCCCRLLEAAAEGCNLATLRSLHQRCRGAVDPDLFESVLPAAVRSRTADWQAKAEWAESQLPPNTTRGTAACANAALCPDSELRLAWLLARGYTANECVADRALSTSSTAGLELLLGRGVLPGRLAIRQAAKEGRLEALKKLHEHGCPLDAGGLAPSVDLFAPLPAGDMAGLIMLHGAMTTDYCSPASKAE</sequence>
<dbReference type="GO" id="GO:0004620">
    <property type="term" value="F:phospholipase activity"/>
    <property type="evidence" value="ECO:0007669"/>
    <property type="project" value="TreeGrafter"/>
</dbReference>
<dbReference type="PANTHER" id="PTHR12393">
    <property type="entry name" value="SPHINGOMYELIN PHOSPHODIESTERASE RELATED"/>
    <property type="match status" value="1"/>
</dbReference>
<protein>
    <submittedName>
        <fullName evidence="1">Uncharacterized protein</fullName>
    </submittedName>
</protein>
<dbReference type="GO" id="GO:0046513">
    <property type="term" value="P:ceramide biosynthetic process"/>
    <property type="evidence" value="ECO:0007669"/>
    <property type="project" value="TreeGrafter"/>
</dbReference>
<dbReference type="EMBL" id="LSYV01000014">
    <property type="protein sequence ID" value="KXZ51324.1"/>
    <property type="molecule type" value="Genomic_DNA"/>
</dbReference>
<dbReference type="SUPFAM" id="SSF48403">
    <property type="entry name" value="Ankyrin repeat"/>
    <property type="match status" value="1"/>
</dbReference>
<comment type="caution">
    <text evidence="1">The sequence shown here is derived from an EMBL/GenBank/DDBJ whole genome shotgun (WGS) entry which is preliminary data.</text>
</comment>
<keyword evidence="2" id="KW-1185">Reference proteome</keyword>
<name>A0A150GNE4_GONPE</name>
<dbReference type="GO" id="GO:0030149">
    <property type="term" value="P:sphingolipid catabolic process"/>
    <property type="evidence" value="ECO:0007669"/>
    <property type="project" value="TreeGrafter"/>
</dbReference>